<dbReference type="Pfam" id="PF13400">
    <property type="entry name" value="Tad"/>
    <property type="match status" value="1"/>
</dbReference>
<dbReference type="Proteomes" id="UP000282195">
    <property type="component" value="Plasmid pRCCGE525c"/>
</dbReference>
<keyword evidence="1" id="KW-0472">Membrane</keyword>
<dbReference type="KEGG" id="rjg:CCGE525_24405"/>
<keyword evidence="4" id="KW-1185">Reference proteome</keyword>
<evidence type="ECO:0000313" key="3">
    <source>
        <dbReference type="EMBL" id="AYG62001.1"/>
    </source>
</evidence>
<dbReference type="AlphaFoldDB" id="A0A387G1C6"/>
<dbReference type="Gene3D" id="3.40.50.410">
    <property type="entry name" value="von Willebrand factor, type A domain"/>
    <property type="match status" value="1"/>
</dbReference>
<evidence type="ECO:0000256" key="1">
    <source>
        <dbReference type="SAM" id="Phobius"/>
    </source>
</evidence>
<keyword evidence="3" id="KW-0614">Plasmid</keyword>
<sequence length="442" mass="47458">MTKKIRRQPFSKLYEISRRLIVDRSGNFGGITVLLAVPLVATAGLALDVTNALLVRTELYNAADAAAIGAVANSSPAVAAAMAMSGDGTVTVGQDDARKLFFGQASADLRTMPVNVNVAVTKAANVVTSKVTFNATVPTSLLQILGKTSIPVAGSATAQYQTANFIDFYMLLDNSPSMGVGATSTDITTMENNTSDSCAFACHNLDTTNNYYNLAKKLGVNMRIDVVRQATQKLTETATTNRSSPDQYRMAVYTFGSQAEKAGLTTVSDLSADMTQVRNSTSSVDLMTTPYQNYFNDQLTSFDTMLSQLKTVMGTGGGGTTNTDRSKVLFFVTDGVGDSHKPSTCTETTTSGGRCQEPIDTSFCQPLKNQNIKIAILYTTYLPLPKNGWYNMWIAPFQSQISTRLQSCASPGLYFEVSPTQGIVDAMNALFLKVIRSPRLTG</sequence>
<name>A0A387G1C6_9HYPH</name>
<protein>
    <recommendedName>
        <fullName evidence="2">Putative Flp pilus-assembly TadG-like N-terminal domain-containing protein</fullName>
    </recommendedName>
</protein>
<accession>A0A387G1C6</accession>
<dbReference type="RefSeq" id="WP_120706938.1">
    <property type="nucleotide sequence ID" value="NZ_CP032695.1"/>
</dbReference>
<dbReference type="InterPro" id="IPR028087">
    <property type="entry name" value="Tad_N"/>
</dbReference>
<proteinExistence type="predicted"/>
<dbReference type="SUPFAM" id="SSF53300">
    <property type="entry name" value="vWA-like"/>
    <property type="match status" value="1"/>
</dbReference>
<feature type="transmembrane region" description="Helical" evidence="1">
    <location>
        <begin position="28"/>
        <end position="47"/>
    </location>
</feature>
<dbReference type="EMBL" id="CP032695">
    <property type="protein sequence ID" value="AYG62001.1"/>
    <property type="molecule type" value="Genomic_DNA"/>
</dbReference>
<keyword evidence="1" id="KW-1133">Transmembrane helix</keyword>
<feature type="domain" description="Putative Flp pilus-assembly TadG-like N-terminal" evidence="2">
    <location>
        <begin position="26"/>
        <end position="72"/>
    </location>
</feature>
<dbReference type="InterPro" id="IPR036465">
    <property type="entry name" value="vWFA_dom_sf"/>
</dbReference>
<dbReference type="OrthoDB" id="7624353at2"/>
<gene>
    <name evidence="3" type="ORF">CCGE525_24405</name>
</gene>
<reference evidence="3 4" key="1">
    <citation type="submission" date="2018-10" db="EMBL/GenBank/DDBJ databases">
        <title>Rhizobium etli, R. leguminosarum and a new Rhizobium genospecies from Phaseolus dumosus.</title>
        <authorList>
            <person name="Ramirez-Puebla S.T."/>
            <person name="Rogel-Hernandez M.A."/>
            <person name="Guerrero G."/>
            <person name="Ormeno-Orrillo E."/>
            <person name="Martinez-Romero J.C."/>
            <person name="Negrete-Yankelevich S."/>
            <person name="Martinez-Romero E."/>
        </authorList>
    </citation>
    <scope>NUCLEOTIDE SEQUENCE [LARGE SCALE GENOMIC DNA]</scope>
    <source>
        <strain evidence="3 4">CCGE525</strain>
        <plasmid evidence="4">prccge525c</plasmid>
    </source>
</reference>
<geneLocation type="plasmid" evidence="4">
    <name>prccge525c</name>
</geneLocation>
<evidence type="ECO:0000259" key="2">
    <source>
        <dbReference type="Pfam" id="PF13400"/>
    </source>
</evidence>
<evidence type="ECO:0000313" key="4">
    <source>
        <dbReference type="Proteomes" id="UP000282195"/>
    </source>
</evidence>
<keyword evidence="1" id="KW-0812">Transmembrane</keyword>
<organism evidence="3 4">
    <name type="scientific">Rhizobium jaguaris</name>
    <dbReference type="NCBI Taxonomy" id="1312183"/>
    <lineage>
        <taxon>Bacteria</taxon>
        <taxon>Pseudomonadati</taxon>
        <taxon>Pseudomonadota</taxon>
        <taxon>Alphaproteobacteria</taxon>
        <taxon>Hyphomicrobiales</taxon>
        <taxon>Rhizobiaceae</taxon>
        <taxon>Rhizobium/Agrobacterium group</taxon>
        <taxon>Rhizobium</taxon>
    </lineage>
</organism>